<reference evidence="1" key="1">
    <citation type="submission" date="2022-10" db="EMBL/GenBank/DDBJ databases">
        <title>Genome Sequence of Xylaria curta.</title>
        <authorList>
            <person name="Buettner E."/>
        </authorList>
    </citation>
    <scope>NUCLEOTIDE SEQUENCE</scope>
    <source>
        <strain evidence="1">Babe10</strain>
    </source>
</reference>
<sequence length="596" mass="66982">MSIPARLASDPDRWYAIWDILFPGVAHPPSPFLDVSHEQRSIEIGAAIENFRQSGGTQRFLGQLGVKEDVGVLDHFLNYFYNECSTATNEQQITTSNQPLPSRSQSPSTSVSQPTTQPKPERPTESQSQQGPSGTSHILQHLAKPPAGEPPRTVTNIESDIESVVSAVFSEASLDSSRSSTYTNVHVLAILDLANLLLHDDTMVTLYPQAMARLGSSRFQRNFTRLLKQYSKNLKQEATDELHFEAARFIRQYARRVANELTNMIQPRGYDDDRLQGGIDAISKEKELDRWIESRNWLQSASENFENDDEEDNLSDSSDSTAASDSGNSPIGSLQGIRIFLVSSEAHSILRRDFGKWLNIEVEKKNGDDESSVADIPDTDYDVFVSLQIAARITNKIKRTIEKLAGCKLSWWPLSQPGSDPNTGYTRVYSKSSFDSFLFKNSLNLYYISVHRDQERYPQAADPEYIEYRFQPRPWPTGALYPSNEVWYYFRNPDDCGTSTDLNQILSVRIQGRLGSRARAFGIHIEEAYSVWAILVPSFVVVSVTLAATAWFIPLWLSTHPGDLQNATVPITVVFTVVGSLLQVVISLVIFRWTPK</sequence>
<organism evidence="1 2">
    <name type="scientific">Xylaria curta</name>
    <dbReference type="NCBI Taxonomy" id="42375"/>
    <lineage>
        <taxon>Eukaryota</taxon>
        <taxon>Fungi</taxon>
        <taxon>Dikarya</taxon>
        <taxon>Ascomycota</taxon>
        <taxon>Pezizomycotina</taxon>
        <taxon>Sordariomycetes</taxon>
        <taxon>Xylariomycetidae</taxon>
        <taxon>Xylariales</taxon>
        <taxon>Xylariaceae</taxon>
        <taxon>Xylaria</taxon>
    </lineage>
</organism>
<keyword evidence="2" id="KW-1185">Reference proteome</keyword>
<evidence type="ECO:0000313" key="2">
    <source>
        <dbReference type="Proteomes" id="UP001143856"/>
    </source>
</evidence>
<proteinExistence type="predicted"/>
<name>A0ACC1PRU9_9PEZI</name>
<protein>
    <submittedName>
        <fullName evidence="1">Uncharacterized protein</fullName>
    </submittedName>
</protein>
<dbReference type="EMBL" id="JAPDGR010000008">
    <property type="protein sequence ID" value="KAJ2999064.1"/>
    <property type="molecule type" value="Genomic_DNA"/>
</dbReference>
<gene>
    <name evidence="1" type="ORF">NUW58_g123</name>
</gene>
<accession>A0ACC1PRU9</accession>
<dbReference type="Proteomes" id="UP001143856">
    <property type="component" value="Unassembled WGS sequence"/>
</dbReference>
<comment type="caution">
    <text evidence="1">The sequence shown here is derived from an EMBL/GenBank/DDBJ whole genome shotgun (WGS) entry which is preliminary data.</text>
</comment>
<evidence type="ECO:0000313" key="1">
    <source>
        <dbReference type="EMBL" id="KAJ2999064.1"/>
    </source>
</evidence>